<organism evidence="2 3">
    <name type="scientific">Sistotremastrum niveocremeum HHB9708</name>
    <dbReference type="NCBI Taxonomy" id="1314777"/>
    <lineage>
        <taxon>Eukaryota</taxon>
        <taxon>Fungi</taxon>
        <taxon>Dikarya</taxon>
        <taxon>Basidiomycota</taxon>
        <taxon>Agaricomycotina</taxon>
        <taxon>Agaricomycetes</taxon>
        <taxon>Sistotremastrales</taxon>
        <taxon>Sistotremastraceae</taxon>
        <taxon>Sertulicium</taxon>
        <taxon>Sertulicium niveocremeum</taxon>
    </lineage>
</organism>
<sequence>MNDPLNPSNRRRNLVSSSFDTYDSLAWFATPNVDASPPTATLPRTSVANLRPDIPTTIDPRLLQAGNPHGSIIQWPGSSSNTNPIHDGFDVGQASAFGVERPGNMAAGGARTLRTSNAQATPVSYSPYPVQVTPPTPDTNQTLPTYQNVIASPTSYIAYPGYGLGPNTQVNPPVNEFSSLSLEHNSLEDDYFNERTTQLLRSVSFGDYPGDDLPPPGDSAQTSDPHHNTSMAVEDHPASFPQSSSQAAPKSPTITRYTSPISSAPKVKLSPSKAASKARIAQKLAERKQKMLLRSTERLSKGKDPPVRLSGSATTAAEKEKRERRTEIENASRQKLRDVELLHELFAFGAQSEDPALGPELLLDNKTAALSYNLHILSLIYPGFLQIVARIDSASISASYEEKAAAFDEIKAICNRHREHMRLHHHDEVDLNNIDNFLARLRA</sequence>
<feature type="compositionally biased region" description="Polar residues" evidence="1">
    <location>
        <begin position="253"/>
        <end position="262"/>
    </location>
</feature>
<feature type="compositionally biased region" description="Basic and acidic residues" evidence="1">
    <location>
        <begin position="293"/>
        <end position="306"/>
    </location>
</feature>
<feature type="region of interest" description="Disordered" evidence="1">
    <location>
        <begin position="204"/>
        <end position="281"/>
    </location>
</feature>
<feature type="compositionally biased region" description="Low complexity" evidence="1">
    <location>
        <begin position="238"/>
        <end position="252"/>
    </location>
</feature>
<dbReference type="Proteomes" id="UP000076722">
    <property type="component" value="Unassembled WGS sequence"/>
</dbReference>
<reference evidence="2 3" key="1">
    <citation type="journal article" date="2016" name="Mol. Biol. Evol.">
        <title>Comparative Genomics of Early-Diverging Mushroom-Forming Fungi Provides Insights into the Origins of Lignocellulose Decay Capabilities.</title>
        <authorList>
            <person name="Nagy L.G."/>
            <person name="Riley R."/>
            <person name="Tritt A."/>
            <person name="Adam C."/>
            <person name="Daum C."/>
            <person name="Floudas D."/>
            <person name="Sun H."/>
            <person name="Yadav J.S."/>
            <person name="Pangilinan J."/>
            <person name="Larsson K.H."/>
            <person name="Matsuura K."/>
            <person name="Barry K."/>
            <person name="Labutti K."/>
            <person name="Kuo R."/>
            <person name="Ohm R.A."/>
            <person name="Bhattacharya S.S."/>
            <person name="Shirouzu T."/>
            <person name="Yoshinaga Y."/>
            <person name="Martin F.M."/>
            <person name="Grigoriev I.V."/>
            <person name="Hibbett D.S."/>
        </authorList>
    </citation>
    <scope>NUCLEOTIDE SEQUENCE [LARGE SCALE GENOMIC DNA]</scope>
    <source>
        <strain evidence="2 3">HHB9708</strain>
    </source>
</reference>
<feature type="region of interest" description="Disordered" evidence="1">
    <location>
        <begin position="293"/>
        <end position="331"/>
    </location>
</feature>
<name>A0A164TZW8_9AGAM</name>
<evidence type="ECO:0000313" key="3">
    <source>
        <dbReference type="Proteomes" id="UP000076722"/>
    </source>
</evidence>
<proteinExistence type="predicted"/>
<dbReference type="AlphaFoldDB" id="A0A164TZW8"/>
<dbReference type="EMBL" id="KV419409">
    <property type="protein sequence ID" value="KZS92788.1"/>
    <property type="molecule type" value="Genomic_DNA"/>
</dbReference>
<evidence type="ECO:0000256" key="1">
    <source>
        <dbReference type="SAM" id="MobiDB-lite"/>
    </source>
</evidence>
<feature type="compositionally biased region" description="Polar residues" evidence="1">
    <location>
        <begin position="219"/>
        <end position="231"/>
    </location>
</feature>
<accession>A0A164TZW8</accession>
<evidence type="ECO:0000313" key="2">
    <source>
        <dbReference type="EMBL" id="KZS92788.1"/>
    </source>
</evidence>
<feature type="compositionally biased region" description="Basic and acidic residues" evidence="1">
    <location>
        <begin position="317"/>
        <end position="331"/>
    </location>
</feature>
<gene>
    <name evidence="2" type="ORF">SISNIDRAFT_455415</name>
</gene>
<keyword evidence="3" id="KW-1185">Reference proteome</keyword>
<protein>
    <submittedName>
        <fullName evidence="2">Uncharacterized protein</fullName>
    </submittedName>
</protein>